<organism evidence="2 3">
    <name type="scientific">Pleurodeles waltl</name>
    <name type="common">Iberian ribbed newt</name>
    <dbReference type="NCBI Taxonomy" id="8319"/>
    <lineage>
        <taxon>Eukaryota</taxon>
        <taxon>Metazoa</taxon>
        <taxon>Chordata</taxon>
        <taxon>Craniata</taxon>
        <taxon>Vertebrata</taxon>
        <taxon>Euteleostomi</taxon>
        <taxon>Amphibia</taxon>
        <taxon>Batrachia</taxon>
        <taxon>Caudata</taxon>
        <taxon>Salamandroidea</taxon>
        <taxon>Salamandridae</taxon>
        <taxon>Pleurodelinae</taxon>
        <taxon>Pleurodeles</taxon>
    </lineage>
</organism>
<proteinExistence type="predicted"/>
<dbReference type="Proteomes" id="UP001066276">
    <property type="component" value="Chromosome 7"/>
</dbReference>
<keyword evidence="3" id="KW-1185">Reference proteome</keyword>
<protein>
    <submittedName>
        <fullName evidence="2">Uncharacterized protein</fullName>
    </submittedName>
</protein>
<feature type="region of interest" description="Disordered" evidence="1">
    <location>
        <begin position="1"/>
        <end position="45"/>
    </location>
</feature>
<gene>
    <name evidence="2" type="ORF">NDU88_006078</name>
</gene>
<sequence length="163" mass="17945">MVKTPRASRGKPSLEMNMGRRDQKHPVGPSKNRANVQRKVQQSGSLMDKLQYSVNYVPTADMGPQIPEMFKQPLRMKCTPPQALGNDGTKGAWSSMHNGDADGCTRTAAGTEHSQNGAGMHITTMETHTDVLETEVKAAIKQSAVQELQISDVQWKLEDAENR</sequence>
<feature type="region of interest" description="Disordered" evidence="1">
    <location>
        <begin position="97"/>
        <end position="120"/>
    </location>
</feature>
<evidence type="ECO:0000256" key="1">
    <source>
        <dbReference type="SAM" id="MobiDB-lite"/>
    </source>
</evidence>
<comment type="caution">
    <text evidence="2">The sequence shown here is derived from an EMBL/GenBank/DDBJ whole genome shotgun (WGS) entry which is preliminary data.</text>
</comment>
<dbReference type="AlphaFoldDB" id="A0AAV7PQE0"/>
<evidence type="ECO:0000313" key="2">
    <source>
        <dbReference type="EMBL" id="KAJ1127685.1"/>
    </source>
</evidence>
<name>A0AAV7PQE0_PLEWA</name>
<dbReference type="EMBL" id="JANPWB010000011">
    <property type="protein sequence ID" value="KAJ1127685.1"/>
    <property type="molecule type" value="Genomic_DNA"/>
</dbReference>
<accession>A0AAV7PQE0</accession>
<evidence type="ECO:0000313" key="3">
    <source>
        <dbReference type="Proteomes" id="UP001066276"/>
    </source>
</evidence>
<reference evidence="2" key="1">
    <citation type="journal article" date="2022" name="bioRxiv">
        <title>Sequencing and chromosome-scale assembly of the giantPleurodeles waltlgenome.</title>
        <authorList>
            <person name="Brown T."/>
            <person name="Elewa A."/>
            <person name="Iarovenko S."/>
            <person name="Subramanian E."/>
            <person name="Araus A.J."/>
            <person name="Petzold A."/>
            <person name="Susuki M."/>
            <person name="Suzuki K.-i.T."/>
            <person name="Hayashi T."/>
            <person name="Toyoda A."/>
            <person name="Oliveira C."/>
            <person name="Osipova E."/>
            <person name="Leigh N.D."/>
            <person name="Simon A."/>
            <person name="Yun M.H."/>
        </authorList>
    </citation>
    <scope>NUCLEOTIDE SEQUENCE</scope>
    <source>
        <strain evidence="2">20211129_DDA</strain>
        <tissue evidence="2">Liver</tissue>
    </source>
</reference>
<feature type="compositionally biased region" description="Polar residues" evidence="1">
    <location>
        <begin position="32"/>
        <end position="45"/>
    </location>
</feature>